<keyword evidence="2" id="KW-1185">Reference proteome</keyword>
<dbReference type="Pfam" id="PF24569">
    <property type="entry name" value="CFAP161"/>
    <property type="match status" value="1"/>
</dbReference>
<dbReference type="FunCoup" id="H3C4N8">
    <property type="interactions" value="115"/>
</dbReference>
<dbReference type="OMA" id="IIHCKTN"/>
<dbReference type="GO" id="GO:0060271">
    <property type="term" value="P:cilium assembly"/>
    <property type="evidence" value="ECO:0007669"/>
    <property type="project" value="TreeGrafter"/>
</dbReference>
<reference evidence="1" key="2">
    <citation type="submission" date="2025-08" db="UniProtKB">
        <authorList>
            <consortium name="Ensembl"/>
        </authorList>
    </citation>
    <scope>IDENTIFICATION</scope>
</reference>
<dbReference type="InterPro" id="IPR036300">
    <property type="entry name" value="MIR_dom_sf"/>
</dbReference>
<dbReference type="InParanoid" id="H3C4N8"/>
<name>H3C4N8_TETNG</name>
<reference evidence="1" key="3">
    <citation type="submission" date="2025-09" db="UniProtKB">
        <authorList>
            <consortium name="Ensembl"/>
        </authorList>
    </citation>
    <scope>IDENTIFICATION</scope>
</reference>
<dbReference type="PANTHER" id="PTHR24274:SF1">
    <property type="entry name" value="CILIA- AND FLAGELLA-ASSOCIATED PROTEIN 161"/>
    <property type="match status" value="1"/>
</dbReference>
<dbReference type="Gene3D" id="2.80.10.50">
    <property type="match status" value="1"/>
</dbReference>
<sequence>MDQNVKLFRTRVKIGNWNQERYLEEEEMNDYQEKRLRGELISQRVEFLKQNILSPVSLSATKDGRLHFGDVVILVNVGGENRERSALSINADIHSVSMNPAPSIQAPCGVSAGRVQACTRTAFIITRYQSLNPEGSALHFDQSFALKTASGFAGGLYLTSDLQTFQKCAQLSRLQEVSLDVDNSFLSWWKITHFDPQERLEHEGQPVSANEKVLIIHCKTNQALAALGHQVLRTTYGKEYEVTAHTFLDSHKAEQEENHWVMCTSDP</sequence>
<protein>
    <submittedName>
        <fullName evidence="1">Cilia and flagella associated protein 161</fullName>
    </submittedName>
</protein>
<accession>H3C4N8</accession>
<dbReference type="HOGENOM" id="CLU_080458_0_0_1"/>
<dbReference type="GO" id="GO:0031514">
    <property type="term" value="C:motile cilium"/>
    <property type="evidence" value="ECO:0007669"/>
    <property type="project" value="TreeGrafter"/>
</dbReference>
<dbReference type="SUPFAM" id="SSF82109">
    <property type="entry name" value="MIR domain"/>
    <property type="match status" value="1"/>
</dbReference>
<organism evidence="1 2">
    <name type="scientific">Tetraodon nigroviridis</name>
    <name type="common">Spotted green pufferfish</name>
    <name type="synonym">Chelonodon nigroviridis</name>
    <dbReference type="NCBI Taxonomy" id="99883"/>
    <lineage>
        <taxon>Eukaryota</taxon>
        <taxon>Metazoa</taxon>
        <taxon>Chordata</taxon>
        <taxon>Craniata</taxon>
        <taxon>Vertebrata</taxon>
        <taxon>Euteleostomi</taxon>
        <taxon>Actinopterygii</taxon>
        <taxon>Neopterygii</taxon>
        <taxon>Teleostei</taxon>
        <taxon>Neoteleostei</taxon>
        <taxon>Acanthomorphata</taxon>
        <taxon>Eupercaria</taxon>
        <taxon>Tetraodontiformes</taxon>
        <taxon>Tetradontoidea</taxon>
        <taxon>Tetraodontidae</taxon>
        <taxon>Tetraodon</taxon>
    </lineage>
</organism>
<reference evidence="2" key="1">
    <citation type="journal article" date="2004" name="Nature">
        <title>Genome duplication in the teleost fish Tetraodon nigroviridis reveals the early vertebrate proto-karyotype.</title>
        <authorList>
            <person name="Jaillon O."/>
            <person name="Aury J.-M."/>
            <person name="Brunet F."/>
            <person name="Petit J.-L."/>
            <person name="Stange-Thomann N."/>
            <person name="Mauceli E."/>
            <person name="Bouneau L."/>
            <person name="Fischer C."/>
            <person name="Ozouf-Costaz C."/>
            <person name="Bernot A."/>
            <person name="Nicaud S."/>
            <person name="Jaffe D."/>
            <person name="Fisher S."/>
            <person name="Lutfalla G."/>
            <person name="Dossat C."/>
            <person name="Segurens B."/>
            <person name="Dasilva C."/>
            <person name="Salanoubat M."/>
            <person name="Levy M."/>
            <person name="Boudet N."/>
            <person name="Castellano S."/>
            <person name="Anthouard V."/>
            <person name="Jubin C."/>
            <person name="Castelli V."/>
            <person name="Katinka M."/>
            <person name="Vacherie B."/>
            <person name="Biemont C."/>
            <person name="Skalli Z."/>
            <person name="Cattolico L."/>
            <person name="Poulain J."/>
            <person name="De Berardinis V."/>
            <person name="Cruaud C."/>
            <person name="Duprat S."/>
            <person name="Brottier P."/>
            <person name="Coutanceau J.-P."/>
            <person name="Gouzy J."/>
            <person name="Parra G."/>
            <person name="Lardier G."/>
            <person name="Chapple C."/>
            <person name="McKernan K.J."/>
            <person name="McEwan P."/>
            <person name="Bosak S."/>
            <person name="Kellis M."/>
            <person name="Volff J.-N."/>
            <person name="Guigo R."/>
            <person name="Zody M.C."/>
            <person name="Mesirov J."/>
            <person name="Lindblad-Toh K."/>
            <person name="Birren B."/>
            <person name="Nusbaum C."/>
            <person name="Kahn D."/>
            <person name="Robinson-Rechavi M."/>
            <person name="Laudet V."/>
            <person name="Schachter V."/>
            <person name="Quetier F."/>
            <person name="Saurin W."/>
            <person name="Scarpelli C."/>
            <person name="Wincker P."/>
            <person name="Lander E.S."/>
            <person name="Weissenbach J."/>
            <person name="Roest Crollius H."/>
        </authorList>
    </citation>
    <scope>NUCLEOTIDE SEQUENCE [LARGE SCALE GENOMIC DNA]</scope>
</reference>
<dbReference type="AlphaFoldDB" id="H3C4N8"/>
<evidence type="ECO:0000313" key="2">
    <source>
        <dbReference type="Proteomes" id="UP000007303"/>
    </source>
</evidence>
<evidence type="ECO:0000313" key="1">
    <source>
        <dbReference type="Ensembl" id="ENSTNIP00000003207.1"/>
    </source>
</evidence>
<dbReference type="GeneTree" id="ENSGT00390000018488"/>
<dbReference type="PANTHER" id="PTHR24274">
    <property type="entry name" value="CILIA- AND FLAGELLA-ASSOCIATED PROTEIN 161"/>
    <property type="match status" value="1"/>
</dbReference>
<dbReference type="InterPro" id="IPR055325">
    <property type="entry name" value="CF161"/>
</dbReference>
<dbReference type="Proteomes" id="UP000007303">
    <property type="component" value="Unassembled WGS sequence"/>
</dbReference>
<dbReference type="STRING" id="99883.ENSTNIP00000003207"/>
<dbReference type="Ensembl" id="ENSTNIT00000004029.1">
    <property type="protein sequence ID" value="ENSTNIP00000003207.1"/>
    <property type="gene ID" value="ENSTNIG00000001175.1"/>
</dbReference>
<proteinExistence type="predicted"/>